<dbReference type="Gene3D" id="3.60.21.10">
    <property type="match status" value="1"/>
</dbReference>
<evidence type="ECO:0000313" key="3">
    <source>
        <dbReference type="Proteomes" id="UP000005095"/>
    </source>
</evidence>
<gene>
    <name evidence="2" type="ORF">Metli_0153</name>
</gene>
<dbReference type="PANTHER" id="PTHR39339">
    <property type="entry name" value="SLR1444 PROTEIN"/>
    <property type="match status" value="1"/>
</dbReference>
<dbReference type="OrthoDB" id="9937at2157"/>
<dbReference type="Pfam" id="PF12850">
    <property type="entry name" value="Metallophos_2"/>
    <property type="match status" value="1"/>
</dbReference>
<dbReference type="STRING" id="28892.Metli_0153"/>
<dbReference type="Gene3D" id="1.40.20.10">
    <property type="entry name" value="CHAD domain"/>
    <property type="match status" value="1"/>
</dbReference>
<dbReference type="InterPro" id="IPR038186">
    <property type="entry name" value="CHAD_dom_sf"/>
</dbReference>
<evidence type="ECO:0000313" key="2">
    <source>
        <dbReference type="EMBL" id="EJG06131.1"/>
    </source>
</evidence>
<dbReference type="EMBL" id="CM001555">
    <property type="protein sequence ID" value="EJG06131.1"/>
    <property type="molecule type" value="Genomic_DNA"/>
</dbReference>
<dbReference type="AlphaFoldDB" id="J0RX77"/>
<dbReference type="Proteomes" id="UP000005095">
    <property type="component" value="Chromosome"/>
</dbReference>
<proteinExistence type="predicted"/>
<keyword evidence="3" id="KW-1185">Reference proteome</keyword>
<feature type="domain" description="CHAD" evidence="1">
    <location>
        <begin position="5"/>
        <end position="319"/>
    </location>
</feature>
<dbReference type="Pfam" id="PF05235">
    <property type="entry name" value="CHAD"/>
    <property type="match status" value="1"/>
</dbReference>
<dbReference type="SMART" id="SM00880">
    <property type="entry name" value="CHAD"/>
    <property type="match status" value="1"/>
</dbReference>
<dbReference type="PANTHER" id="PTHR39339:SF1">
    <property type="entry name" value="CHAD DOMAIN-CONTAINING PROTEIN"/>
    <property type="match status" value="1"/>
</dbReference>
<reference evidence="2 3" key="1">
    <citation type="submission" date="2011-08" db="EMBL/GenBank/DDBJ databases">
        <title>The complete genome of Methanofollis liminatans DSM 4140.</title>
        <authorList>
            <consortium name="US DOE Joint Genome Institute (JGI-PGF)"/>
            <person name="Lucas S."/>
            <person name="Han J."/>
            <person name="Lapidus A."/>
            <person name="Bruce D."/>
            <person name="Goodwin L."/>
            <person name="Pitluck S."/>
            <person name="Peters L."/>
            <person name="Kyrpides N."/>
            <person name="Mavromatis K."/>
            <person name="Ivanova N."/>
            <person name="Mikhailova N."/>
            <person name="Lu M."/>
            <person name="Detter J.C."/>
            <person name="Tapia R."/>
            <person name="Han C."/>
            <person name="Land M."/>
            <person name="Hauser L."/>
            <person name="Markowitz V."/>
            <person name="Cheng J.-F."/>
            <person name="Hugenholtz P."/>
            <person name="Woyke T."/>
            <person name="Wu D."/>
            <person name="Spring S."/>
            <person name="Schuler E."/>
            <person name="Brambilla E."/>
            <person name="Klenk H.-P."/>
            <person name="Eisen J.A."/>
        </authorList>
    </citation>
    <scope>NUCLEOTIDE SEQUENCE [LARGE SCALE GENOMIC DNA]</scope>
    <source>
        <strain evidence="2 3">DSM 4140</strain>
    </source>
</reference>
<dbReference type="InterPro" id="IPR024654">
    <property type="entry name" value="Calcineurin-like_PHP_lpxH"/>
</dbReference>
<dbReference type="InterPro" id="IPR029052">
    <property type="entry name" value="Metallo-depent_PP-like"/>
</dbReference>
<dbReference type="SUPFAM" id="SSF56300">
    <property type="entry name" value="Metallo-dependent phosphatases"/>
    <property type="match status" value="1"/>
</dbReference>
<organism evidence="2 3">
    <name type="scientific">Methanofollis liminatans DSM 4140</name>
    <dbReference type="NCBI Taxonomy" id="28892"/>
    <lineage>
        <taxon>Archaea</taxon>
        <taxon>Methanobacteriati</taxon>
        <taxon>Methanobacteriota</taxon>
        <taxon>Stenosarchaea group</taxon>
        <taxon>Methanomicrobia</taxon>
        <taxon>Methanomicrobiales</taxon>
        <taxon>Methanomicrobiaceae</taxon>
        <taxon>Methanofollis</taxon>
    </lineage>
</organism>
<evidence type="ECO:0000259" key="1">
    <source>
        <dbReference type="PROSITE" id="PS51708"/>
    </source>
</evidence>
<dbReference type="RefSeq" id="WP_004037131.1">
    <property type="nucleotide sequence ID" value="NZ_CM001555.1"/>
</dbReference>
<accession>J0RX77</accession>
<dbReference type="InterPro" id="IPR007899">
    <property type="entry name" value="CHAD_dom"/>
</dbReference>
<dbReference type="PROSITE" id="PS51708">
    <property type="entry name" value="CHAD"/>
    <property type="match status" value="1"/>
</dbReference>
<protein>
    <submittedName>
        <fullName evidence="2">CHAD domain containing protein</fullName>
    </submittedName>
</protein>
<sequence length="590" mass="63738">MAGPDPEYCRFGSGVLGTYAEHLAAEADGVRAAADIEHIHRMRVASRRLRAALPIFAECFGRGAYRRWRREIREVTRALGAARDADVQIAFLRSYLATVPAEGEPRFGLHFSAEAGGAAAPAAPLRTGVECLLLRLSQRRAALQPAVAAAMDDLEAAGTAGAIAAACRERMAGADVRSPYALEQAFVHISLCLDDLFSHAASVADPAAEKEHHAMRIAAKRLRYTMETFAPLYPGELKSEIAALKKLQDYLGDIHDCDVWAAFLPGFLEEERERCRTYFGHEGAMAAIEPGILRLREERMARRRALFDDFAAYWADLGRSGSWDGLGDAIGGGKPVTIALIGDVHANLPALEAVLRDARERGAIAVLDAGDAVGYGPFPEETVAYLREQGVLSVVGNYDRQVLAAGGKKKALPKDPEKRLAVRWAYEHLSKEGRSSLASLPEHRRLAPGSRRILLCHGSPEAIDEYLDADTPASRLAAIARTASADVIVSGHAHRPSAREVGGVWFVNTGSVGRPDDGDPRACYALLQTSPFSVCHLRVPYDVERTVAAVLEAGLPPSFARIFLEGRPLDALDGGEVSVSCTVEEDHEEG</sequence>
<dbReference type="HOGENOM" id="CLU_417771_0_0_2"/>
<name>J0RX77_9EURY</name>